<dbReference type="PANTHER" id="PTHR12172">
    <property type="entry name" value="CELL CYCLE CHECKPOINT PROTEIN RAD17"/>
    <property type="match status" value="1"/>
</dbReference>
<evidence type="ECO:0008006" key="11">
    <source>
        <dbReference type="Google" id="ProtNLM"/>
    </source>
</evidence>
<dbReference type="STRING" id="914234.M2QVX9"/>
<protein>
    <recommendedName>
        <fullName evidence="11">AAA+ ATPase domain-containing protein</fullName>
    </recommendedName>
</protein>
<dbReference type="Gene3D" id="3.40.50.300">
    <property type="entry name" value="P-loop containing nucleotide triphosphate hydrolases"/>
    <property type="match status" value="1"/>
</dbReference>
<dbReference type="GO" id="GO:0006281">
    <property type="term" value="P:DNA repair"/>
    <property type="evidence" value="ECO:0007669"/>
    <property type="project" value="InterPro"/>
</dbReference>
<keyword evidence="6" id="KW-0539">Nucleus</keyword>
<dbReference type="Pfam" id="PF03215">
    <property type="entry name" value="Rad17"/>
    <property type="match status" value="1"/>
</dbReference>
<evidence type="ECO:0000256" key="5">
    <source>
        <dbReference type="ARBA" id="ARBA00022840"/>
    </source>
</evidence>
<dbReference type="GO" id="GO:0005634">
    <property type="term" value="C:nucleus"/>
    <property type="evidence" value="ECO:0007669"/>
    <property type="project" value="UniProtKB-SubCell"/>
</dbReference>
<evidence type="ECO:0000256" key="3">
    <source>
        <dbReference type="ARBA" id="ARBA00022741"/>
    </source>
</evidence>
<feature type="region of interest" description="Disordered" evidence="8">
    <location>
        <begin position="551"/>
        <end position="599"/>
    </location>
</feature>
<accession>M2QVX9</accession>
<feature type="region of interest" description="Disordered" evidence="8">
    <location>
        <begin position="342"/>
        <end position="379"/>
    </location>
</feature>
<dbReference type="InterPro" id="IPR027417">
    <property type="entry name" value="P-loop_NTPase"/>
</dbReference>
<dbReference type="EMBL" id="KB445798">
    <property type="protein sequence ID" value="EMD36255.1"/>
    <property type="molecule type" value="Genomic_DNA"/>
</dbReference>
<reference evidence="9 10" key="1">
    <citation type="journal article" date="2012" name="Proc. Natl. Acad. Sci. U.S.A.">
        <title>Comparative genomics of Ceriporiopsis subvermispora and Phanerochaete chrysosporium provide insight into selective ligninolysis.</title>
        <authorList>
            <person name="Fernandez-Fueyo E."/>
            <person name="Ruiz-Duenas F.J."/>
            <person name="Ferreira P."/>
            <person name="Floudas D."/>
            <person name="Hibbett D.S."/>
            <person name="Canessa P."/>
            <person name="Larrondo L.F."/>
            <person name="James T.Y."/>
            <person name="Seelenfreund D."/>
            <person name="Lobos S."/>
            <person name="Polanco R."/>
            <person name="Tello M."/>
            <person name="Honda Y."/>
            <person name="Watanabe T."/>
            <person name="Watanabe T."/>
            <person name="Ryu J.S."/>
            <person name="Kubicek C.P."/>
            <person name="Schmoll M."/>
            <person name="Gaskell J."/>
            <person name="Hammel K.E."/>
            <person name="St John F.J."/>
            <person name="Vanden Wymelenberg A."/>
            <person name="Sabat G."/>
            <person name="Splinter BonDurant S."/>
            <person name="Syed K."/>
            <person name="Yadav J.S."/>
            <person name="Doddapaneni H."/>
            <person name="Subramanian V."/>
            <person name="Lavin J.L."/>
            <person name="Oguiza J.A."/>
            <person name="Perez G."/>
            <person name="Pisabarro A.G."/>
            <person name="Ramirez L."/>
            <person name="Santoyo F."/>
            <person name="Master E."/>
            <person name="Coutinho P.M."/>
            <person name="Henrissat B."/>
            <person name="Lombard V."/>
            <person name="Magnuson J.K."/>
            <person name="Kuees U."/>
            <person name="Hori C."/>
            <person name="Igarashi K."/>
            <person name="Samejima M."/>
            <person name="Held B.W."/>
            <person name="Barry K.W."/>
            <person name="LaButti K.M."/>
            <person name="Lapidus A."/>
            <person name="Lindquist E.A."/>
            <person name="Lucas S.M."/>
            <person name="Riley R."/>
            <person name="Salamov A.A."/>
            <person name="Hoffmeister D."/>
            <person name="Schwenk D."/>
            <person name="Hadar Y."/>
            <person name="Yarden O."/>
            <person name="de Vries R.P."/>
            <person name="Wiebenga A."/>
            <person name="Stenlid J."/>
            <person name="Eastwood D."/>
            <person name="Grigoriev I.V."/>
            <person name="Berka R.M."/>
            <person name="Blanchette R.A."/>
            <person name="Kersten P."/>
            <person name="Martinez A.T."/>
            <person name="Vicuna R."/>
            <person name="Cullen D."/>
        </authorList>
    </citation>
    <scope>NUCLEOTIDE SEQUENCE [LARGE SCALE GENOMIC DNA]</scope>
    <source>
        <strain evidence="9 10">B</strain>
    </source>
</reference>
<keyword evidence="5" id="KW-0067">ATP-binding</keyword>
<name>M2QVX9_CERS8</name>
<feature type="compositionally biased region" description="Basic and acidic residues" evidence="8">
    <location>
        <begin position="572"/>
        <end position="581"/>
    </location>
</feature>
<dbReference type="GO" id="GO:0033314">
    <property type="term" value="P:mitotic DNA replication checkpoint signaling"/>
    <property type="evidence" value="ECO:0007669"/>
    <property type="project" value="TreeGrafter"/>
</dbReference>
<sequence length="599" mass="66205">MSEIATAADDQLWVDKYEPTSEEDLAVHKKKVQGVRQWLLESLEGGSNGKLRKYRRILALTGPAGVGKTATIRVLARELGFDILEWRNTMDEQYSLDDDYGEYEGLSEKFQAFLARAGRCHSIFSASTQSQPPSSAVSGGSSVSSASQPKRQIILLEDLPNILHPGTRDAFHDSLNAFVGAGEFGVAPMIIIISDTGVRGEGGDGDVGSSTNAWRARREAVDVRSVLPPNLLASPFNPIAPKILRKALQTLLRSRFAKSTGVSASKEVIDLIVDSSNGDIRSAIMALQFACIHDADAQSERGSRKGSKGVIPRALLEAVTRREQSLALFHLLGKLLYNKRKDDPPAPSASAKDIQRDRDFDSRLQNPPPLPPHLGEHHRRTSRVDALYADTPIDASLLSLYVHQNYSQYCETMEQCDTLAEWLSWIDASGGETWQQANPHHFHLLALSTLHSLPSPVVRRSQKPYKPVFFDTLRRARNAEDALGDVRNWLLHCPDQTEEGRAGGWTKGDIALRSGGVLKARTLSGMRAYVPPAHKLFSRLEWNKGAGDLSQLAEGDDVDVPDAEPFDDPEWADGRERRSESEGAWQDDDEIEDIEDFED</sequence>
<evidence type="ECO:0000256" key="4">
    <source>
        <dbReference type="ARBA" id="ARBA00022763"/>
    </source>
</evidence>
<feature type="compositionally biased region" description="Basic and acidic residues" evidence="8">
    <location>
        <begin position="353"/>
        <end position="362"/>
    </location>
</feature>
<dbReference type="HOGENOM" id="CLU_018598_1_0_1"/>
<dbReference type="Gene3D" id="1.10.8.60">
    <property type="match status" value="1"/>
</dbReference>
<comment type="similarity">
    <text evidence="2">Belongs to the rad17/RAD24 family.</text>
</comment>
<dbReference type="PANTHER" id="PTHR12172:SF0">
    <property type="entry name" value="CELL CYCLE CHECKPOINT PROTEIN RAD17"/>
    <property type="match status" value="1"/>
</dbReference>
<keyword evidence="7" id="KW-0131">Cell cycle</keyword>
<proteinExistence type="inferred from homology"/>
<keyword evidence="10" id="KW-1185">Reference proteome</keyword>
<feature type="compositionally biased region" description="Acidic residues" evidence="8">
    <location>
        <begin position="554"/>
        <end position="571"/>
    </location>
</feature>
<evidence type="ECO:0000256" key="1">
    <source>
        <dbReference type="ARBA" id="ARBA00004123"/>
    </source>
</evidence>
<organism evidence="9 10">
    <name type="scientific">Ceriporiopsis subvermispora (strain B)</name>
    <name type="common">White-rot fungus</name>
    <name type="synonym">Gelatoporia subvermispora</name>
    <dbReference type="NCBI Taxonomy" id="914234"/>
    <lineage>
        <taxon>Eukaryota</taxon>
        <taxon>Fungi</taxon>
        <taxon>Dikarya</taxon>
        <taxon>Basidiomycota</taxon>
        <taxon>Agaricomycotina</taxon>
        <taxon>Agaricomycetes</taxon>
        <taxon>Polyporales</taxon>
        <taxon>Gelatoporiaceae</taxon>
        <taxon>Gelatoporia</taxon>
    </lineage>
</organism>
<evidence type="ECO:0000256" key="6">
    <source>
        <dbReference type="ARBA" id="ARBA00023242"/>
    </source>
</evidence>
<evidence type="ECO:0000313" key="10">
    <source>
        <dbReference type="Proteomes" id="UP000016930"/>
    </source>
</evidence>
<evidence type="ECO:0000256" key="8">
    <source>
        <dbReference type="SAM" id="MobiDB-lite"/>
    </source>
</evidence>
<dbReference type="GO" id="GO:0003689">
    <property type="term" value="F:DNA clamp loader activity"/>
    <property type="evidence" value="ECO:0007669"/>
    <property type="project" value="TreeGrafter"/>
</dbReference>
<evidence type="ECO:0000313" key="9">
    <source>
        <dbReference type="EMBL" id="EMD36255.1"/>
    </source>
</evidence>
<dbReference type="Proteomes" id="UP000016930">
    <property type="component" value="Unassembled WGS sequence"/>
</dbReference>
<dbReference type="GO" id="GO:0005524">
    <property type="term" value="F:ATP binding"/>
    <property type="evidence" value="ECO:0007669"/>
    <property type="project" value="UniProtKB-KW"/>
</dbReference>
<evidence type="ECO:0000256" key="2">
    <source>
        <dbReference type="ARBA" id="ARBA00006168"/>
    </source>
</evidence>
<dbReference type="GO" id="GO:0003682">
    <property type="term" value="F:chromatin binding"/>
    <property type="evidence" value="ECO:0007669"/>
    <property type="project" value="TreeGrafter"/>
</dbReference>
<evidence type="ECO:0000256" key="7">
    <source>
        <dbReference type="ARBA" id="ARBA00023306"/>
    </source>
</evidence>
<keyword evidence="3" id="KW-0547">Nucleotide-binding</keyword>
<dbReference type="GO" id="GO:0000077">
    <property type="term" value="P:DNA damage checkpoint signaling"/>
    <property type="evidence" value="ECO:0007669"/>
    <property type="project" value="TreeGrafter"/>
</dbReference>
<feature type="region of interest" description="Disordered" evidence="8">
    <location>
        <begin position="125"/>
        <end position="145"/>
    </location>
</feature>
<dbReference type="InterPro" id="IPR004582">
    <property type="entry name" value="Checkpoint_prot_Rad17_Rad24"/>
</dbReference>
<dbReference type="AlphaFoldDB" id="M2QVX9"/>
<feature type="compositionally biased region" description="Acidic residues" evidence="8">
    <location>
        <begin position="585"/>
        <end position="599"/>
    </location>
</feature>
<gene>
    <name evidence="9" type="ORF">CERSUDRAFT_52549</name>
</gene>
<dbReference type="SUPFAM" id="SSF52540">
    <property type="entry name" value="P-loop containing nucleoside triphosphate hydrolases"/>
    <property type="match status" value="1"/>
</dbReference>
<keyword evidence="4" id="KW-0227">DNA damage</keyword>
<comment type="subcellular location">
    <subcellularLocation>
        <location evidence="1">Nucleus</location>
    </subcellularLocation>
</comment>
<dbReference type="OrthoDB" id="10265971at2759"/>